<organism evidence="1 2">
    <name type="scientific">Entomophthora muscae</name>
    <dbReference type="NCBI Taxonomy" id="34485"/>
    <lineage>
        <taxon>Eukaryota</taxon>
        <taxon>Fungi</taxon>
        <taxon>Fungi incertae sedis</taxon>
        <taxon>Zoopagomycota</taxon>
        <taxon>Entomophthoromycotina</taxon>
        <taxon>Entomophthoromycetes</taxon>
        <taxon>Entomophthorales</taxon>
        <taxon>Entomophthoraceae</taxon>
        <taxon>Entomophthora</taxon>
    </lineage>
</organism>
<reference evidence="1" key="1">
    <citation type="submission" date="2022-04" db="EMBL/GenBank/DDBJ databases">
        <title>Genome of the entomopathogenic fungus Entomophthora muscae.</title>
        <authorList>
            <person name="Elya C."/>
            <person name="Lovett B.R."/>
            <person name="Lee E."/>
            <person name="Macias A.M."/>
            <person name="Hajek A.E."/>
            <person name="De Bivort B.L."/>
            <person name="Kasson M.T."/>
            <person name="De Fine Licht H.H."/>
            <person name="Stajich J.E."/>
        </authorList>
    </citation>
    <scope>NUCLEOTIDE SEQUENCE</scope>
    <source>
        <strain evidence="1">Berkeley</strain>
    </source>
</reference>
<gene>
    <name evidence="1" type="ORF">DSO57_1028432</name>
</gene>
<proteinExistence type="predicted"/>
<dbReference type="Proteomes" id="UP001165960">
    <property type="component" value="Unassembled WGS sequence"/>
</dbReference>
<accession>A0ACC2TNQ2</accession>
<evidence type="ECO:0000313" key="2">
    <source>
        <dbReference type="Proteomes" id="UP001165960"/>
    </source>
</evidence>
<sequence length="85" mass="9295">MAIEERDIKDLTEAYDLVVKPLSDDRAKCSSVWNPSLKKANKEPKQADLADKPTEVSRASMAASKPAPRYNNGSLSGIFSLTTLI</sequence>
<evidence type="ECO:0000313" key="1">
    <source>
        <dbReference type="EMBL" id="KAJ9076205.1"/>
    </source>
</evidence>
<protein>
    <submittedName>
        <fullName evidence="1">Uncharacterized protein</fullName>
    </submittedName>
</protein>
<comment type="caution">
    <text evidence="1">The sequence shown here is derived from an EMBL/GenBank/DDBJ whole genome shotgun (WGS) entry which is preliminary data.</text>
</comment>
<dbReference type="EMBL" id="QTSX02002310">
    <property type="protein sequence ID" value="KAJ9076205.1"/>
    <property type="molecule type" value="Genomic_DNA"/>
</dbReference>
<name>A0ACC2TNQ2_9FUNG</name>
<keyword evidence="2" id="KW-1185">Reference proteome</keyword>